<feature type="domain" description="CDT1 Geminin-binding" evidence="4">
    <location>
        <begin position="83"/>
        <end position="212"/>
    </location>
</feature>
<dbReference type="SMART" id="SM01075">
    <property type="entry name" value="CDT1"/>
    <property type="match status" value="1"/>
</dbReference>
<organism evidence="5 6">
    <name type="scientific">Acorus gramineus</name>
    <name type="common">Dwarf sweet flag</name>
    <dbReference type="NCBI Taxonomy" id="55184"/>
    <lineage>
        <taxon>Eukaryota</taxon>
        <taxon>Viridiplantae</taxon>
        <taxon>Streptophyta</taxon>
        <taxon>Embryophyta</taxon>
        <taxon>Tracheophyta</taxon>
        <taxon>Spermatophyta</taxon>
        <taxon>Magnoliopsida</taxon>
        <taxon>Liliopsida</taxon>
        <taxon>Acoraceae</taxon>
        <taxon>Acorus</taxon>
    </lineage>
</organism>
<dbReference type="SUPFAM" id="SSF46785">
    <property type="entry name" value="Winged helix' DNA-binding domain"/>
    <property type="match status" value="1"/>
</dbReference>
<dbReference type="PANTHER" id="PTHR28637:SF13">
    <property type="entry name" value="EXPRESSED PROTEIN"/>
    <property type="match status" value="1"/>
</dbReference>
<dbReference type="Pfam" id="PF08839">
    <property type="entry name" value="CDT1"/>
    <property type="match status" value="1"/>
</dbReference>
<dbReference type="GO" id="GO:0000278">
    <property type="term" value="P:mitotic cell cycle"/>
    <property type="evidence" value="ECO:0007669"/>
    <property type="project" value="TreeGrafter"/>
</dbReference>
<dbReference type="GO" id="GO:0070182">
    <property type="term" value="F:DNA polymerase binding"/>
    <property type="evidence" value="ECO:0007669"/>
    <property type="project" value="TreeGrafter"/>
</dbReference>
<proteinExistence type="inferred from homology"/>
<reference evidence="5" key="1">
    <citation type="journal article" date="2023" name="Nat. Commun.">
        <title>Diploid and tetraploid genomes of Acorus and the evolution of monocots.</title>
        <authorList>
            <person name="Ma L."/>
            <person name="Liu K.W."/>
            <person name="Li Z."/>
            <person name="Hsiao Y.Y."/>
            <person name="Qi Y."/>
            <person name="Fu T."/>
            <person name="Tang G.D."/>
            <person name="Zhang D."/>
            <person name="Sun W.H."/>
            <person name="Liu D.K."/>
            <person name="Li Y."/>
            <person name="Chen G.Z."/>
            <person name="Liu X.D."/>
            <person name="Liao X.Y."/>
            <person name="Jiang Y.T."/>
            <person name="Yu X."/>
            <person name="Hao Y."/>
            <person name="Huang J."/>
            <person name="Zhao X.W."/>
            <person name="Ke S."/>
            <person name="Chen Y.Y."/>
            <person name="Wu W.L."/>
            <person name="Hsu J.L."/>
            <person name="Lin Y.F."/>
            <person name="Huang M.D."/>
            <person name="Li C.Y."/>
            <person name="Huang L."/>
            <person name="Wang Z.W."/>
            <person name="Zhao X."/>
            <person name="Zhong W.Y."/>
            <person name="Peng D.H."/>
            <person name="Ahmad S."/>
            <person name="Lan S."/>
            <person name="Zhang J.S."/>
            <person name="Tsai W.C."/>
            <person name="Van de Peer Y."/>
            <person name="Liu Z.J."/>
        </authorList>
    </citation>
    <scope>NUCLEOTIDE SEQUENCE</scope>
    <source>
        <strain evidence="5">SCP</strain>
    </source>
</reference>
<dbReference type="CDD" id="cd08674">
    <property type="entry name" value="Cdt1_m"/>
    <property type="match status" value="1"/>
</dbReference>
<dbReference type="GO" id="GO:0030174">
    <property type="term" value="P:regulation of DNA-templated DNA replication initiation"/>
    <property type="evidence" value="ECO:0007669"/>
    <property type="project" value="InterPro"/>
</dbReference>
<gene>
    <name evidence="5" type="ORF">QJS04_geneDACA019223</name>
</gene>
<reference evidence="5" key="2">
    <citation type="submission" date="2023-06" db="EMBL/GenBank/DDBJ databases">
        <authorList>
            <person name="Ma L."/>
            <person name="Liu K.-W."/>
            <person name="Li Z."/>
            <person name="Hsiao Y.-Y."/>
            <person name="Qi Y."/>
            <person name="Fu T."/>
            <person name="Tang G."/>
            <person name="Zhang D."/>
            <person name="Sun W.-H."/>
            <person name="Liu D.-K."/>
            <person name="Li Y."/>
            <person name="Chen G.-Z."/>
            <person name="Liu X.-D."/>
            <person name="Liao X.-Y."/>
            <person name="Jiang Y.-T."/>
            <person name="Yu X."/>
            <person name="Hao Y."/>
            <person name="Huang J."/>
            <person name="Zhao X.-W."/>
            <person name="Ke S."/>
            <person name="Chen Y.-Y."/>
            <person name="Wu W.-L."/>
            <person name="Hsu J.-L."/>
            <person name="Lin Y.-F."/>
            <person name="Huang M.-D."/>
            <person name="Li C.-Y."/>
            <person name="Huang L."/>
            <person name="Wang Z.-W."/>
            <person name="Zhao X."/>
            <person name="Zhong W.-Y."/>
            <person name="Peng D.-H."/>
            <person name="Ahmad S."/>
            <person name="Lan S."/>
            <person name="Zhang J.-S."/>
            <person name="Tsai W.-C."/>
            <person name="Van De Peer Y."/>
            <person name="Liu Z.-J."/>
        </authorList>
    </citation>
    <scope>NUCLEOTIDE SEQUENCE</scope>
    <source>
        <strain evidence="5">SCP</strain>
        <tissue evidence="5">Leaves</tissue>
    </source>
</reference>
<comment type="caution">
    <text evidence="5">The sequence shown here is derived from an EMBL/GenBank/DDBJ whole genome shotgun (WGS) entry which is preliminary data.</text>
</comment>
<accession>A0AAV9A0V3</accession>
<dbReference type="InterPro" id="IPR045173">
    <property type="entry name" value="Cdt1"/>
</dbReference>
<feature type="compositionally biased region" description="Polar residues" evidence="3">
    <location>
        <begin position="271"/>
        <end position="293"/>
    </location>
</feature>
<dbReference type="GO" id="GO:0005634">
    <property type="term" value="C:nucleus"/>
    <property type="evidence" value="ECO:0007669"/>
    <property type="project" value="TreeGrafter"/>
</dbReference>
<evidence type="ECO:0000259" key="4">
    <source>
        <dbReference type="SMART" id="SM01075"/>
    </source>
</evidence>
<dbReference type="Gene3D" id="1.10.10.1420">
    <property type="entry name" value="DNA replication factor Cdt1, C-terminal WH domain"/>
    <property type="match status" value="1"/>
</dbReference>
<feature type="region of interest" description="Disordered" evidence="3">
    <location>
        <begin position="231"/>
        <end position="251"/>
    </location>
</feature>
<dbReference type="InterPro" id="IPR036390">
    <property type="entry name" value="WH_DNA-bd_sf"/>
</dbReference>
<dbReference type="AlphaFoldDB" id="A0AAV9A0V3"/>
<comment type="similarity">
    <text evidence="1">Belongs to the Cdt1 family.</text>
</comment>
<protein>
    <recommendedName>
        <fullName evidence="4">CDT1 Geminin-binding domain-containing protein</fullName>
    </recommendedName>
</protein>
<dbReference type="EMBL" id="JAUJYN010000062">
    <property type="protein sequence ID" value="KAK1257070.1"/>
    <property type="molecule type" value="Genomic_DNA"/>
</dbReference>
<dbReference type="InterPro" id="IPR032054">
    <property type="entry name" value="Cdt1_C"/>
</dbReference>
<dbReference type="GO" id="GO:0000076">
    <property type="term" value="P:DNA replication checkpoint signaling"/>
    <property type="evidence" value="ECO:0007669"/>
    <property type="project" value="TreeGrafter"/>
</dbReference>
<dbReference type="InterPro" id="IPR014939">
    <property type="entry name" value="CDT1_Gemini-bd-like"/>
</dbReference>
<sequence>MDHERCEESRQTSLDFRCKKIIQSSGKLHVEPCSDAMSGIKDNEVKLDSPTPEKLDLPPRTHQMRKIIFTETSGGKHVPQVELPEKYKNLADFFNRMETSVRLLRLRKKLTSFENISRQVEVLTKRKFLYSHLAQIKYIFPDALKIEPVLVHDERSLCMKPDMKISLLLNVADDRSNGSLSLAYCGAFHAKLLEFYNAHPESGDVPEAELPESFNLENFLTRQESSALVSSMELSQLAPTNPEPSVSSSHLSHSFRRRFSQKILVPESEMTHFQTSQSPRVYLSTSGTNSNDPQRPENKGIIPCNATGKSCSPTQLISSRISPNHILSLSSSEIRSVKPILTQDKSFIVTPAQSIPQRALLSPDDGNLSFEIESCKAKRSLSFQDEDRSKVSVCVTETNREVDECGHQKIEKILVGEETTRYMYKHLQEAKEVENNKGFQETGLVKRQQMLAYLPELFYTVRHVFQSTKCSAITKQELIHKILFHNCDIEETREAEELLGLLEELVPDWICGRTVSTGDFLYRIQKTCDPESIRVRLVDATI</sequence>
<dbReference type="PANTHER" id="PTHR28637">
    <property type="entry name" value="DNA REPLICATION FACTOR CDT1"/>
    <property type="match status" value="1"/>
</dbReference>
<dbReference type="GO" id="GO:0071163">
    <property type="term" value="P:DNA replication preinitiation complex assembly"/>
    <property type="evidence" value="ECO:0007669"/>
    <property type="project" value="InterPro"/>
</dbReference>
<keyword evidence="2" id="KW-0131">Cell cycle</keyword>
<evidence type="ECO:0000313" key="5">
    <source>
        <dbReference type="EMBL" id="KAK1257070.1"/>
    </source>
</evidence>
<evidence type="ECO:0000256" key="3">
    <source>
        <dbReference type="SAM" id="MobiDB-lite"/>
    </source>
</evidence>
<dbReference type="GO" id="GO:0003677">
    <property type="term" value="F:DNA binding"/>
    <property type="evidence" value="ECO:0007669"/>
    <property type="project" value="InterPro"/>
</dbReference>
<keyword evidence="6" id="KW-1185">Reference proteome</keyword>
<evidence type="ECO:0000256" key="1">
    <source>
        <dbReference type="ARBA" id="ARBA00008356"/>
    </source>
</evidence>
<evidence type="ECO:0000313" key="6">
    <source>
        <dbReference type="Proteomes" id="UP001179952"/>
    </source>
</evidence>
<dbReference type="Pfam" id="PF16679">
    <property type="entry name" value="CDT1_C"/>
    <property type="match status" value="1"/>
</dbReference>
<dbReference type="InterPro" id="IPR038090">
    <property type="entry name" value="Cdt1_C_WH_dom_sf"/>
</dbReference>
<dbReference type="Proteomes" id="UP001179952">
    <property type="component" value="Unassembled WGS sequence"/>
</dbReference>
<name>A0AAV9A0V3_ACOGR</name>
<evidence type="ECO:0000256" key="2">
    <source>
        <dbReference type="ARBA" id="ARBA00023306"/>
    </source>
</evidence>
<feature type="region of interest" description="Disordered" evidence="3">
    <location>
        <begin position="269"/>
        <end position="302"/>
    </location>
</feature>